<evidence type="ECO:0000256" key="1">
    <source>
        <dbReference type="SAM" id="MobiDB-lite"/>
    </source>
</evidence>
<accession>A0A0M8NX98</accession>
<feature type="transmembrane region" description="Helical" evidence="2">
    <location>
        <begin position="307"/>
        <end position="328"/>
    </location>
</feature>
<proteinExistence type="predicted"/>
<keyword evidence="4" id="KW-1185">Reference proteome</keyword>
<keyword evidence="2" id="KW-0472">Membrane</keyword>
<gene>
    <name evidence="3" type="ORF">ACN38_g13103</name>
</gene>
<evidence type="ECO:0000313" key="4">
    <source>
        <dbReference type="Proteomes" id="UP000037696"/>
    </source>
</evidence>
<protein>
    <submittedName>
        <fullName evidence="3">Uncharacterized protein</fullName>
    </submittedName>
</protein>
<dbReference type="Proteomes" id="UP000037696">
    <property type="component" value="Unassembled WGS sequence"/>
</dbReference>
<feature type="compositionally biased region" description="Pro residues" evidence="1">
    <location>
        <begin position="20"/>
        <end position="33"/>
    </location>
</feature>
<name>A0A0M8NX98_9EURO</name>
<dbReference type="AlphaFoldDB" id="A0A0M8NX98"/>
<comment type="caution">
    <text evidence="3">The sequence shown here is derived from an EMBL/GenBank/DDBJ whole genome shotgun (WGS) entry which is preliminary data.</text>
</comment>
<reference evidence="3 4" key="1">
    <citation type="submission" date="2015-08" db="EMBL/GenBank/DDBJ databases">
        <title>Genome sequencing of Penicillium nordicum.</title>
        <authorList>
            <person name="Nguyen H.D."/>
            <person name="Seifert K.A."/>
        </authorList>
    </citation>
    <scope>NUCLEOTIDE SEQUENCE [LARGE SCALE GENOMIC DNA]</scope>
    <source>
        <strain evidence="3 4">DAOMC 185683</strain>
    </source>
</reference>
<evidence type="ECO:0000256" key="2">
    <source>
        <dbReference type="SAM" id="Phobius"/>
    </source>
</evidence>
<keyword evidence="2" id="KW-1133">Transmembrane helix</keyword>
<sequence>MELHHADPPASSHTLHSLGMPPPYTDGPGPLPAPVQHAQPIQPIKPIQPIQSVQPVQSVQSVLPPTSTQPLCLINSAYVLPGAKHVRPSNKVSHTLEPSLSSNPNELYDVIHRQLKLPPRPLLCIHGTHTVSTNDNKRDEYDIYTDFCFRLDLAETMLTGWEPGSKDTYWRETEILTDEDLKPAYRGGILRSRTYKPPKSGATYSLTGDSDANLSRDVADEEFNTSPEAKNLMMWCERFCLDPASVKSFTMHRKLAGFNSNAMCNVLYSHIRELNYRGCIDFDLSVAQRSVTIYSPHWINRLRTNRFVWWVVVLLQLWIITWPVIFFVEKRYEPVHTCWNASLIQESGSARDKRYAYGRNESSLAEYWAPAVKQAAWTRRNTVFTRMDADRLQGYSTLQLLGLRGEGRFVDNARGTVEARQAYRFAFGWGANS</sequence>
<evidence type="ECO:0000313" key="3">
    <source>
        <dbReference type="EMBL" id="KOS36181.1"/>
    </source>
</evidence>
<dbReference type="PANTHER" id="PTHR37848">
    <property type="entry name" value="EXPRESSED PROTEIN"/>
    <property type="match status" value="1"/>
</dbReference>
<keyword evidence="2" id="KW-0812">Transmembrane</keyword>
<organism evidence="3 4">
    <name type="scientific">Penicillium nordicum</name>
    <dbReference type="NCBI Taxonomy" id="229535"/>
    <lineage>
        <taxon>Eukaryota</taxon>
        <taxon>Fungi</taxon>
        <taxon>Dikarya</taxon>
        <taxon>Ascomycota</taxon>
        <taxon>Pezizomycotina</taxon>
        <taxon>Eurotiomycetes</taxon>
        <taxon>Eurotiomycetidae</taxon>
        <taxon>Eurotiales</taxon>
        <taxon>Aspergillaceae</taxon>
        <taxon>Penicillium</taxon>
    </lineage>
</organism>
<feature type="region of interest" description="Disordered" evidence="1">
    <location>
        <begin position="1"/>
        <end position="37"/>
    </location>
</feature>
<dbReference type="EMBL" id="LHQQ01000620">
    <property type="protein sequence ID" value="KOS36181.1"/>
    <property type="molecule type" value="Genomic_DNA"/>
</dbReference>
<dbReference type="PANTHER" id="PTHR37848:SF1">
    <property type="entry name" value="SUN DOMAIN-CONTAINING PROTEIN"/>
    <property type="match status" value="1"/>
</dbReference>
<dbReference type="OrthoDB" id="203796at2759"/>